<dbReference type="Proteomes" id="UP000285120">
    <property type="component" value="Unassembled WGS sequence"/>
</dbReference>
<keyword evidence="10 11" id="KW-0784">Thiamine biosynthesis</keyword>
<keyword evidence="13" id="KW-1185">Reference proteome</keyword>
<reference evidence="12 13" key="1">
    <citation type="submission" date="2018-09" db="EMBL/GenBank/DDBJ databases">
        <title>Genomic Encyclopedia of Archaeal and Bacterial Type Strains, Phase II (KMG-II): from individual species to whole genera.</title>
        <authorList>
            <person name="Goeker M."/>
        </authorList>
    </citation>
    <scope>NUCLEOTIDE SEQUENCE [LARGE SCALE GENOMIC DNA]</scope>
    <source>
        <strain evidence="12 13">DSM 17008</strain>
    </source>
</reference>
<comment type="similarity">
    <text evidence="11">Belongs to the Thz kinase family.</text>
</comment>
<evidence type="ECO:0000313" key="13">
    <source>
        <dbReference type="Proteomes" id="UP000285120"/>
    </source>
</evidence>
<dbReference type="InterPro" id="IPR029056">
    <property type="entry name" value="Ribokinase-like"/>
</dbReference>
<keyword evidence="5 11" id="KW-0479">Metal-binding</keyword>
<feature type="binding site" evidence="11">
    <location>
        <position position="48"/>
    </location>
    <ligand>
        <name>substrate</name>
    </ligand>
</feature>
<accession>A0A419V454</accession>
<dbReference type="NCBIfam" id="NF006830">
    <property type="entry name" value="PRK09355.1"/>
    <property type="match status" value="1"/>
</dbReference>
<dbReference type="Pfam" id="PF02110">
    <property type="entry name" value="HK"/>
    <property type="match status" value="1"/>
</dbReference>
<dbReference type="GO" id="GO:0000287">
    <property type="term" value="F:magnesium ion binding"/>
    <property type="evidence" value="ECO:0007669"/>
    <property type="project" value="UniProtKB-UniRule"/>
</dbReference>
<evidence type="ECO:0000256" key="5">
    <source>
        <dbReference type="ARBA" id="ARBA00022723"/>
    </source>
</evidence>
<keyword evidence="6 11" id="KW-0547">Nucleotide-binding</keyword>
<evidence type="ECO:0000256" key="3">
    <source>
        <dbReference type="ARBA" id="ARBA00004868"/>
    </source>
</evidence>
<gene>
    <name evidence="11" type="primary">thiM</name>
    <name evidence="12" type="ORF">ATL39_1564</name>
</gene>
<dbReference type="OrthoDB" id="9778146at2"/>
<proteinExistence type="inferred from homology"/>
<dbReference type="UniPathway" id="UPA00060">
    <property type="reaction ID" value="UER00139"/>
</dbReference>
<organism evidence="12 13">
    <name type="scientific">Sinobaca qinghaiensis</name>
    <dbReference type="NCBI Taxonomy" id="342944"/>
    <lineage>
        <taxon>Bacteria</taxon>
        <taxon>Bacillati</taxon>
        <taxon>Bacillota</taxon>
        <taxon>Bacilli</taxon>
        <taxon>Bacillales</taxon>
        <taxon>Sporolactobacillaceae</taxon>
        <taxon>Sinobaca</taxon>
    </lineage>
</organism>
<keyword evidence="9 11" id="KW-0460">Magnesium</keyword>
<protein>
    <recommendedName>
        <fullName evidence="11">Hydroxyethylthiazole kinase</fullName>
        <ecNumber evidence="11">2.7.1.50</ecNumber>
    </recommendedName>
    <alternativeName>
        <fullName evidence="11">4-methyl-5-beta-hydroxyethylthiazole kinase</fullName>
        <shortName evidence="11">TH kinase</shortName>
        <shortName evidence="11">Thz kinase</shortName>
    </alternativeName>
</protein>
<dbReference type="GO" id="GO:0004417">
    <property type="term" value="F:hydroxyethylthiazole kinase activity"/>
    <property type="evidence" value="ECO:0007669"/>
    <property type="project" value="UniProtKB-UniRule"/>
</dbReference>
<evidence type="ECO:0000313" key="12">
    <source>
        <dbReference type="EMBL" id="RKD73273.1"/>
    </source>
</evidence>
<dbReference type="HAMAP" id="MF_00228">
    <property type="entry name" value="Thz_kinase"/>
    <property type="match status" value="1"/>
</dbReference>
<evidence type="ECO:0000256" key="1">
    <source>
        <dbReference type="ARBA" id="ARBA00001771"/>
    </source>
</evidence>
<dbReference type="PIRSF" id="PIRSF000513">
    <property type="entry name" value="Thz_kinase"/>
    <property type="match status" value="1"/>
</dbReference>
<dbReference type="Gene3D" id="3.40.1190.20">
    <property type="match status" value="1"/>
</dbReference>
<comment type="function">
    <text evidence="11">Catalyzes the phosphorylation of the hydroxyl group of 4-methyl-5-beta-hydroxyethylthiazole (THZ).</text>
</comment>
<feature type="binding site" evidence="11">
    <location>
        <position position="124"/>
    </location>
    <ligand>
        <name>ATP</name>
        <dbReference type="ChEBI" id="CHEBI:30616"/>
    </ligand>
</feature>
<name>A0A419V454_9BACL</name>
<dbReference type="GO" id="GO:0009229">
    <property type="term" value="P:thiamine diphosphate biosynthetic process"/>
    <property type="evidence" value="ECO:0007669"/>
    <property type="project" value="UniProtKB-UniRule"/>
</dbReference>
<dbReference type="AlphaFoldDB" id="A0A419V454"/>
<dbReference type="EC" id="2.7.1.50" evidence="11"/>
<evidence type="ECO:0000256" key="8">
    <source>
        <dbReference type="ARBA" id="ARBA00022840"/>
    </source>
</evidence>
<feature type="binding site" evidence="11">
    <location>
        <position position="170"/>
    </location>
    <ligand>
        <name>ATP</name>
        <dbReference type="ChEBI" id="CHEBI:30616"/>
    </ligand>
</feature>
<evidence type="ECO:0000256" key="2">
    <source>
        <dbReference type="ARBA" id="ARBA00001946"/>
    </source>
</evidence>
<evidence type="ECO:0000256" key="6">
    <source>
        <dbReference type="ARBA" id="ARBA00022741"/>
    </source>
</evidence>
<dbReference type="CDD" id="cd01170">
    <property type="entry name" value="THZ_kinase"/>
    <property type="match status" value="1"/>
</dbReference>
<evidence type="ECO:0000256" key="7">
    <source>
        <dbReference type="ARBA" id="ARBA00022777"/>
    </source>
</evidence>
<evidence type="ECO:0000256" key="9">
    <source>
        <dbReference type="ARBA" id="ARBA00022842"/>
    </source>
</evidence>
<keyword evidence="4 11" id="KW-0808">Transferase</keyword>
<comment type="pathway">
    <text evidence="3 11">Cofactor biosynthesis; thiamine diphosphate biosynthesis; 4-methyl-5-(2-phosphoethyl)-thiazole from 5-(2-hydroxyethyl)-4-methylthiazole: step 1/1.</text>
</comment>
<comment type="catalytic activity">
    <reaction evidence="1 11">
        <text>5-(2-hydroxyethyl)-4-methylthiazole + ATP = 4-methyl-5-(2-phosphooxyethyl)-thiazole + ADP + H(+)</text>
        <dbReference type="Rhea" id="RHEA:24212"/>
        <dbReference type="ChEBI" id="CHEBI:15378"/>
        <dbReference type="ChEBI" id="CHEBI:17957"/>
        <dbReference type="ChEBI" id="CHEBI:30616"/>
        <dbReference type="ChEBI" id="CHEBI:58296"/>
        <dbReference type="ChEBI" id="CHEBI:456216"/>
        <dbReference type="EC" id="2.7.1.50"/>
    </reaction>
</comment>
<evidence type="ECO:0000256" key="4">
    <source>
        <dbReference type="ARBA" id="ARBA00022679"/>
    </source>
</evidence>
<dbReference type="GO" id="GO:0005524">
    <property type="term" value="F:ATP binding"/>
    <property type="evidence" value="ECO:0007669"/>
    <property type="project" value="UniProtKB-UniRule"/>
</dbReference>
<dbReference type="InterPro" id="IPR000417">
    <property type="entry name" value="Hyethyz_kinase"/>
</dbReference>
<dbReference type="EMBL" id="RAPK01000008">
    <property type="protein sequence ID" value="RKD73273.1"/>
    <property type="molecule type" value="Genomic_DNA"/>
</dbReference>
<sequence length="278" mass="28898">MMHSEGKKVYKVLHEMRAAKPLIHNITNVVVTNFTANGLLAAGASPVMANAKEEAADMAAAADALVLNIGTLNQLQVESMLLAGAAANKKGIPVVLDPVGAGATAYRTDTARRLLKEIDISLIRGNAGEIAAVAGLESSTRGVDSGSSQSGTAETAERAYQALKLPVVVTGAVDAITDGKDMYRIHNGHSMMTRVTGSGCLLSSLIGSFLTVTDDVAYGAAAALGYYGVAAEKAGGFASMRGPGTFQVELLNALYHVGDMDIRQQLTLKKEALKGTYE</sequence>
<evidence type="ECO:0000256" key="11">
    <source>
        <dbReference type="HAMAP-Rule" id="MF_00228"/>
    </source>
</evidence>
<keyword evidence="7 11" id="KW-0418">Kinase</keyword>
<dbReference type="GO" id="GO:0009228">
    <property type="term" value="P:thiamine biosynthetic process"/>
    <property type="evidence" value="ECO:0007669"/>
    <property type="project" value="UniProtKB-KW"/>
</dbReference>
<dbReference type="SUPFAM" id="SSF53613">
    <property type="entry name" value="Ribokinase-like"/>
    <property type="match status" value="1"/>
</dbReference>
<comment type="caution">
    <text evidence="12">The sequence shown here is derived from an EMBL/GenBank/DDBJ whole genome shotgun (WGS) entry which is preliminary data.</text>
</comment>
<feature type="binding site" evidence="11">
    <location>
        <position position="197"/>
    </location>
    <ligand>
        <name>substrate</name>
    </ligand>
</feature>
<dbReference type="PRINTS" id="PR01099">
    <property type="entry name" value="HYETHTZKNASE"/>
</dbReference>
<comment type="cofactor">
    <cofactor evidence="2 11">
        <name>Mg(2+)</name>
        <dbReference type="ChEBI" id="CHEBI:18420"/>
    </cofactor>
</comment>
<evidence type="ECO:0000256" key="10">
    <source>
        <dbReference type="ARBA" id="ARBA00022977"/>
    </source>
</evidence>
<keyword evidence="8 11" id="KW-0067">ATP-binding</keyword>
<dbReference type="NCBIfam" id="TIGR00694">
    <property type="entry name" value="thiM"/>
    <property type="match status" value="1"/>
</dbReference>